<dbReference type="Gene3D" id="2.30.30.190">
    <property type="entry name" value="CAP Gly-rich-like domain"/>
    <property type="match status" value="1"/>
</dbReference>
<dbReference type="GeneID" id="30150783"/>
<feature type="coiled-coil region" evidence="1">
    <location>
        <begin position="886"/>
        <end position="962"/>
    </location>
</feature>
<proteinExistence type="predicted"/>
<feature type="compositionally biased region" description="Low complexity" evidence="2">
    <location>
        <begin position="141"/>
        <end position="158"/>
    </location>
</feature>
<dbReference type="PROSITE" id="PS50245">
    <property type="entry name" value="CAP_GLY_2"/>
    <property type="match status" value="1"/>
</dbReference>
<reference evidence="5" key="1">
    <citation type="submission" date="2016-05" db="EMBL/GenBank/DDBJ databases">
        <title>Comparative genomics of biotechnologically important yeasts.</title>
        <authorList>
            <consortium name="DOE Joint Genome Institute"/>
            <person name="Riley R."/>
            <person name="Haridas S."/>
            <person name="Wolfe K.H."/>
            <person name="Lopes M.R."/>
            <person name="Hittinger C.T."/>
            <person name="Goker M."/>
            <person name="Salamov A."/>
            <person name="Wisecaver J."/>
            <person name="Long T.M."/>
            <person name="Aerts A.L."/>
            <person name="Barry K."/>
            <person name="Choi C."/>
            <person name="Clum A."/>
            <person name="Coughlan A.Y."/>
            <person name="Deshpande S."/>
            <person name="Douglass A.P."/>
            <person name="Hanson S.J."/>
            <person name="Klenk H.-P."/>
            <person name="Labutti K."/>
            <person name="Lapidus A."/>
            <person name="Lindquist E."/>
            <person name="Lipzen A."/>
            <person name="Meier-Kolthoff J.P."/>
            <person name="Ohm R.A."/>
            <person name="Otillar R.P."/>
            <person name="Pangilinan J."/>
            <person name="Peng Y."/>
            <person name="Rokas A."/>
            <person name="Rosa C.A."/>
            <person name="Scheuner C."/>
            <person name="Sibirny A.A."/>
            <person name="Slot J.C."/>
            <person name="Stielow J.B."/>
            <person name="Sun H."/>
            <person name="Kurtzman C.P."/>
            <person name="Blackwell M."/>
            <person name="Grigoriev I.V."/>
            <person name="Jeffries T.W."/>
        </authorList>
    </citation>
    <scope>NUCLEOTIDE SEQUENCE [LARGE SCALE GENOMIC DNA]</scope>
    <source>
        <strain evidence="5">NRRL Y-12698</strain>
    </source>
</reference>
<feature type="coiled-coil region" evidence="1">
    <location>
        <begin position="322"/>
        <end position="442"/>
    </location>
</feature>
<evidence type="ECO:0000259" key="3">
    <source>
        <dbReference type="PROSITE" id="PS50245"/>
    </source>
</evidence>
<organism evidence="4 5">
    <name type="scientific">Babjeviella inositovora NRRL Y-12698</name>
    <dbReference type="NCBI Taxonomy" id="984486"/>
    <lineage>
        <taxon>Eukaryota</taxon>
        <taxon>Fungi</taxon>
        <taxon>Dikarya</taxon>
        <taxon>Ascomycota</taxon>
        <taxon>Saccharomycotina</taxon>
        <taxon>Pichiomycetes</taxon>
        <taxon>Serinales incertae sedis</taxon>
        <taxon>Babjeviella</taxon>
    </lineage>
</organism>
<dbReference type="InterPro" id="IPR036859">
    <property type="entry name" value="CAP-Gly_dom_sf"/>
</dbReference>
<feature type="coiled-coil region" evidence="1">
    <location>
        <begin position="689"/>
        <end position="727"/>
    </location>
</feature>
<dbReference type="EMBL" id="KV454435">
    <property type="protein sequence ID" value="ODQ78441.1"/>
    <property type="molecule type" value="Genomic_DNA"/>
</dbReference>
<dbReference type="STRING" id="984486.A0A1E3QL78"/>
<protein>
    <recommendedName>
        <fullName evidence="3">CAP-Gly domain-containing protein</fullName>
    </recommendedName>
</protein>
<dbReference type="SMART" id="SM01052">
    <property type="entry name" value="CAP_GLY"/>
    <property type="match status" value="1"/>
</dbReference>
<dbReference type="InterPro" id="IPR000938">
    <property type="entry name" value="CAP-Gly_domain"/>
</dbReference>
<evidence type="ECO:0000256" key="1">
    <source>
        <dbReference type="SAM" id="Coils"/>
    </source>
</evidence>
<dbReference type="RefSeq" id="XP_018983769.1">
    <property type="nucleotide sequence ID" value="XM_019132930.1"/>
</dbReference>
<feature type="region of interest" description="Disordered" evidence="2">
    <location>
        <begin position="91"/>
        <end position="182"/>
    </location>
</feature>
<sequence length="1026" mass="113016">MPSISLTGKELALDARVTLPQGGVGFLRYVGLIEGKEERGLFAGVELTGADVARGKNSGLADGVHYFQVAQAGSGIFLPYNRLATANLGVMSPSAHKPRTSSAMGRRRSMLPSPAGLNHGDEPGPSPGRSTPTHSSRDSVRFSSSSRLSLVRKPSLSSIPSEYTRASRRSSSSTSTLADKPRVVSAHSPYLAPMRKSSLQFSPEHTRGISVHSFNTTRSSSDSTYSLEERARIDALQSPVAVGRTCDKHDTDMQVRALAQAKDKLEGENALLSSRLEERSEILNELKALVSEYEPAIEALEHDLQQQAAQHTEVIHARDLKLEKVKNDNARVTQELREALAELEGDMGKNHELYLAEVDRLKDGIDARERLIAELLQEKARFEGKTEAIRQESAGELAALKSAIERMELAMVKIQEEMRGAKERYEAERKAITEERDMWRGKAEEVQAVAADKPSGVASETSLFETSHLTSKIDSLLAELDAKNAQIEILQRTDASEVAALQARLIDAEAELVEKTTAVVSLQLELESATEKFKGARELEGDDVNALERLRGELLAVTRRLEDADAERTARDTLVAELKEALEQSVRVSASERVNFENQLKIMSNSFDAKGNVMAVKDKFIADLQAKLAAAASEAAEEKRALKAKLAAGPEAMGEAAGEDRPKLEKEVQKLRRILENTASGLFNRDQHIDELKKQIDAKTREASVDKARLEKEVQLLHLKLQNVGRDLVSRNHTVEDVSSRAIRELEDEARKGENSRLEEDNAKLRAEIKILSIALEKAGRVLANKNGDIEVLRHQVGSLENLNMRPPSLVSRDSVSSVNSMNDIQMENKMKLLQKNLDKAHASLATKDMMIKDLNNEVGYLNKHMASGKSSSINPGAAEVRAQELAAVRAENAALAQMLERLQKGETRPEDARAALSPLQKSKLVADAQLHVRVEELNETISRLESQLLQALQENNHLNDRLVAISSDSPGSTHDVDDSAVSEISELMVYKPERSDVSAGRKMWCGLCEREGHDSMECPYENDMF</sequence>
<dbReference type="OrthoDB" id="2130750at2759"/>
<feature type="domain" description="CAP-Gly" evidence="3">
    <location>
        <begin position="40"/>
        <end position="79"/>
    </location>
</feature>
<evidence type="ECO:0000256" key="2">
    <source>
        <dbReference type="SAM" id="MobiDB-lite"/>
    </source>
</evidence>
<keyword evidence="1" id="KW-0175">Coiled coil</keyword>
<dbReference type="Pfam" id="PF01302">
    <property type="entry name" value="CAP_GLY"/>
    <property type="match status" value="1"/>
</dbReference>
<dbReference type="AlphaFoldDB" id="A0A1E3QL78"/>
<gene>
    <name evidence="4" type="ORF">BABINDRAFT_9227</name>
</gene>
<dbReference type="Proteomes" id="UP000094336">
    <property type="component" value="Unassembled WGS sequence"/>
</dbReference>
<dbReference type="SUPFAM" id="SSF74924">
    <property type="entry name" value="Cap-Gly domain"/>
    <property type="match status" value="1"/>
</dbReference>
<evidence type="ECO:0000313" key="5">
    <source>
        <dbReference type="Proteomes" id="UP000094336"/>
    </source>
</evidence>
<feature type="coiled-coil region" evidence="1">
    <location>
        <begin position="473"/>
        <end position="567"/>
    </location>
</feature>
<keyword evidence="5" id="KW-1185">Reference proteome</keyword>
<accession>A0A1E3QL78</accession>
<evidence type="ECO:0000313" key="4">
    <source>
        <dbReference type="EMBL" id="ODQ78441.1"/>
    </source>
</evidence>
<dbReference type="PROSITE" id="PS50096">
    <property type="entry name" value="IQ"/>
    <property type="match status" value="1"/>
</dbReference>
<name>A0A1E3QL78_9ASCO</name>